<dbReference type="Proteomes" id="UP000054217">
    <property type="component" value="Unassembled WGS sequence"/>
</dbReference>
<keyword evidence="3" id="KW-1185">Reference proteome</keyword>
<reference evidence="3" key="2">
    <citation type="submission" date="2015-01" db="EMBL/GenBank/DDBJ databases">
        <title>Evolutionary Origins and Diversification of the Mycorrhizal Mutualists.</title>
        <authorList>
            <consortium name="DOE Joint Genome Institute"/>
            <consortium name="Mycorrhizal Genomics Consortium"/>
            <person name="Kohler A."/>
            <person name="Kuo A."/>
            <person name="Nagy L.G."/>
            <person name="Floudas D."/>
            <person name="Copeland A."/>
            <person name="Barry K.W."/>
            <person name="Cichocki N."/>
            <person name="Veneault-Fourrey C."/>
            <person name="LaButti K."/>
            <person name="Lindquist E.A."/>
            <person name="Lipzen A."/>
            <person name="Lundell T."/>
            <person name="Morin E."/>
            <person name="Murat C."/>
            <person name="Riley R."/>
            <person name="Ohm R."/>
            <person name="Sun H."/>
            <person name="Tunlid A."/>
            <person name="Henrissat B."/>
            <person name="Grigoriev I.V."/>
            <person name="Hibbett D.S."/>
            <person name="Martin F."/>
        </authorList>
    </citation>
    <scope>NUCLEOTIDE SEQUENCE [LARGE SCALE GENOMIC DNA]</scope>
    <source>
        <strain evidence="3">Marx 270</strain>
    </source>
</reference>
<name>A0A0C3N174_PISTI</name>
<feature type="region of interest" description="Disordered" evidence="1">
    <location>
        <begin position="351"/>
        <end position="414"/>
    </location>
</feature>
<feature type="compositionally biased region" description="Polar residues" evidence="1">
    <location>
        <begin position="433"/>
        <end position="450"/>
    </location>
</feature>
<feature type="compositionally biased region" description="Basic residues" evidence="1">
    <location>
        <begin position="359"/>
        <end position="370"/>
    </location>
</feature>
<feature type="compositionally biased region" description="Polar residues" evidence="1">
    <location>
        <begin position="225"/>
        <end position="241"/>
    </location>
</feature>
<dbReference type="CDD" id="cd00067">
    <property type="entry name" value="GAL4"/>
    <property type="match status" value="1"/>
</dbReference>
<feature type="region of interest" description="Disordered" evidence="1">
    <location>
        <begin position="429"/>
        <end position="479"/>
    </location>
</feature>
<feature type="region of interest" description="Disordered" evidence="1">
    <location>
        <begin position="182"/>
        <end position="203"/>
    </location>
</feature>
<feature type="compositionally biased region" description="Acidic residues" evidence="1">
    <location>
        <begin position="254"/>
        <end position="267"/>
    </location>
</feature>
<dbReference type="GO" id="GO:0008270">
    <property type="term" value="F:zinc ion binding"/>
    <property type="evidence" value="ECO:0007669"/>
    <property type="project" value="InterPro"/>
</dbReference>
<dbReference type="InterPro" id="IPR001138">
    <property type="entry name" value="Zn2Cys6_DnaBD"/>
</dbReference>
<feature type="compositionally biased region" description="Acidic residues" evidence="1">
    <location>
        <begin position="375"/>
        <end position="386"/>
    </location>
</feature>
<feature type="compositionally biased region" description="Basic and acidic residues" evidence="1">
    <location>
        <begin position="183"/>
        <end position="194"/>
    </location>
</feature>
<organism evidence="2 3">
    <name type="scientific">Pisolithus tinctorius Marx 270</name>
    <dbReference type="NCBI Taxonomy" id="870435"/>
    <lineage>
        <taxon>Eukaryota</taxon>
        <taxon>Fungi</taxon>
        <taxon>Dikarya</taxon>
        <taxon>Basidiomycota</taxon>
        <taxon>Agaricomycotina</taxon>
        <taxon>Agaricomycetes</taxon>
        <taxon>Agaricomycetidae</taxon>
        <taxon>Boletales</taxon>
        <taxon>Sclerodermatineae</taxon>
        <taxon>Pisolithaceae</taxon>
        <taxon>Pisolithus</taxon>
    </lineage>
</organism>
<evidence type="ECO:0000256" key="1">
    <source>
        <dbReference type="SAM" id="MobiDB-lite"/>
    </source>
</evidence>
<dbReference type="AlphaFoldDB" id="A0A0C3N174"/>
<dbReference type="InParanoid" id="A0A0C3N174"/>
<evidence type="ECO:0000313" key="3">
    <source>
        <dbReference type="Proteomes" id="UP000054217"/>
    </source>
</evidence>
<evidence type="ECO:0008006" key="4">
    <source>
        <dbReference type="Google" id="ProtNLM"/>
    </source>
</evidence>
<dbReference type="EMBL" id="KN832084">
    <property type="protein sequence ID" value="KIN94824.1"/>
    <property type="molecule type" value="Genomic_DNA"/>
</dbReference>
<dbReference type="OrthoDB" id="2663062at2759"/>
<accession>A0A0C3N174</accession>
<evidence type="ECO:0000313" key="2">
    <source>
        <dbReference type="EMBL" id="KIN94824.1"/>
    </source>
</evidence>
<feature type="region of interest" description="Disordered" evidence="1">
    <location>
        <begin position="222"/>
        <end position="317"/>
    </location>
</feature>
<dbReference type="GO" id="GO:0000981">
    <property type="term" value="F:DNA-binding transcription factor activity, RNA polymerase II-specific"/>
    <property type="evidence" value="ECO:0007669"/>
    <property type="project" value="InterPro"/>
</dbReference>
<protein>
    <recommendedName>
        <fullName evidence="4">Zn(2)-C6 fungal-type domain-containing protein</fullName>
    </recommendedName>
</protein>
<sequence length="598" mass="66557">MQNLHVASSIGIISRKVPQTNNFVPTCVHLNSAMKTYTKRDELASAAKSIVEIIEQKVHGTKDYADKPRFAAWKDAVRRVVEVVDSVCDIVRITHEIPLTVIVAERFCKWHERVGWETKGHPFPKWRLITHPDKAHFNDHLWLQTVERHFDLQRTGFQTSAFPPAAQPSSETLLKAAIRKGKEKASDAEVKAMIEDDDGEDELVDEDAEMGGDMIDYEHARGRQSMRQGAASGSRQSNHQSRTPKPKLVKHEEVDELDEENHDEDMAMDMPGTSSHPMPRSTGRGRSRTGDRVQQATDPSGPTAAPSENRCNKCTNTNMPCIRKPKGACQRCKKRKIKCMFATPCLTKDKTLATPSRRNPSRARSKKRSRSSSSPDDEDANNDDDKDYTTGRPQKKPRTSNNAGKLPPQSWSHPVVMIPQGWPVICLPARSAPNPNQGSRSESDQRSWITTPVAGPSTIAAPRGTDLPNPPSAPTPQRQPSLLFEVDVREELNQLFQFHDTMSAQMLQVKTRLNAVDGHRQAATPGLVKEQMRTMADDVAEVMSHQTATEKKVDKTVRQMADQYAALASCQTLSEQKLDSAIQAIDALWLEVVALAAG</sequence>
<reference evidence="2 3" key="1">
    <citation type="submission" date="2014-04" db="EMBL/GenBank/DDBJ databases">
        <authorList>
            <consortium name="DOE Joint Genome Institute"/>
            <person name="Kuo A."/>
            <person name="Kohler A."/>
            <person name="Costa M.D."/>
            <person name="Nagy L.G."/>
            <person name="Floudas D."/>
            <person name="Copeland A."/>
            <person name="Barry K.W."/>
            <person name="Cichocki N."/>
            <person name="Veneault-Fourrey C."/>
            <person name="LaButti K."/>
            <person name="Lindquist E.A."/>
            <person name="Lipzen A."/>
            <person name="Lundell T."/>
            <person name="Morin E."/>
            <person name="Murat C."/>
            <person name="Sun H."/>
            <person name="Tunlid A."/>
            <person name="Henrissat B."/>
            <person name="Grigoriev I.V."/>
            <person name="Hibbett D.S."/>
            <person name="Martin F."/>
            <person name="Nordberg H.P."/>
            <person name="Cantor M.N."/>
            <person name="Hua S.X."/>
        </authorList>
    </citation>
    <scope>NUCLEOTIDE SEQUENCE [LARGE SCALE GENOMIC DNA]</scope>
    <source>
        <strain evidence="2 3">Marx 270</strain>
    </source>
</reference>
<dbReference type="HOGENOM" id="CLU_022894_1_0_1"/>
<gene>
    <name evidence="2" type="ORF">M404DRAFT_34665</name>
</gene>
<proteinExistence type="predicted"/>